<dbReference type="EMBL" id="WTYE01000001">
    <property type="protein sequence ID" value="MXP33665.1"/>
    <property type="molecule type" value="Genomic_DNA"/>
</dbReference>
<keyword evidence="5 11" id="KW-0808">Transferase</keyword>
<dbReference type="InterPro" id="IPR005248">
    <property type="entry name" value="NadD/NMNAT"/>
</dbReference>
<protein>
    <recommendedName>
        <fullName evidence="11">Probable nicotinate-nucleotide adenylyltransferase</fullName>
        <ecNumber evidence="11">2.7.7.18</ecNumber>
    </recommendedName>
    <alternativeName>
        <fullName evidence="11">Deamido-NAD(+) diphosphorylase</fullName>
    </alternativeName>
    <alternativeName>
        <fullName evidence="11">Deamido-NAD(+) pyrophosphorylase</fullName>
    </alternativeName>
    <alternativeName>
        <fullName evidence="11">Nicotinate mononucleotide adenylyltransferase</fullName>
        <shortName evidence="11">NaMN adenylyltransferase</shortName>
    </alternativeName>
</protein>
<dbReference type="NCBIfam" id="NF000843">
    <property type="entry name" value="PRK00071.2-2"/>
    <property type="match status" value="1"/>
</dbReference>
<keyword evidence="9 11" id="KW-0520">NAD</keyword>
<keyword evidence="4 11" id="KW-0662">Pyridine nucleotide biosynthesis</keyword>
<gene>
    <name evidence="11" type="primary">nadD</name>
    <name evidence="13" type="ORF">GRI94_03600</name>
    <name evidence="14" type="ORF">GRI94_17690</name>
</gene>
<keyword evidence="7 11" id="KW-0547">Nucleotide-binding</keyword>
<reference evidence="14 15" key="1">
    <citation type="submission" date="2019-12" db="EMBL/GenBank/DDBJ databases">
        <title>Genomic-based taxomic classification of the family Erythrobacteraceae.</title>
        <authorList>
            <person name="Xu L."/>
        </authorList>
    </citation>
    <scope>NUCLEOTIDE SEQUENCE [LARGE SCALE GENOMIC DNA]</scope>
    <source>
        <strain evidence="14 15">JCM 16677</strain>
    </source>
</reference>
<proteinExistence type="inferred from homology"/>
<organism evidence="14 15">
    <name type="scientific">Parerythrobacter jejuensis</name>
    <dbReference type="NCBI Taxonomy" id="795812"/>
    <lineage>
        <taxon>Bacteria</taxon>
        <taxon>Pseudomonadati</taxon>
        <taxon>Pseudomonadota</taxon>
        <taxon>Alphaproteobacteria</taxon>
        <taxon>Sphingomonadales</taxon>
        <taxon>Erythrobacteraceae</taxon>
        <taxon>Parerythrobacter</taxon>
    </lineage>
</organism>
<evidence type="ECO:0000256" key="11">
    <source>
        <dbReference type="HAMAP-Rule" id="MF_00244"/>
    </source>
</evidence>
<comment type="caution">
    <text evidence="14">The sequence shown here is derived from an EMBL/GenBank/DDBJ whole genome shotgun (WGS) entry which is preliminary data.</text>
</comment>
<dbReference type="UniPathway" id="UPA00253">
    <property type="reaction ID" value="UER00332"/>
</dbReference>
<dbReference type="AlphaFoldDB" id="A0A845AWW0"/>
<evidence type="ECO:0000256" key="4">
    <source>
        <dbReference type="ARBA" id="ARBA00022642"/>
    </source>
</evidence>
<dbReference type="OrthoDB" id="5295945at2"/>
<dbReference type="EC" id="2.7.7.18" evidence="11"/>
<evidence type="ECO:0000313" key="15">
    <source>
        <dbReference type="Proteomes" id="UP000446786"/>
    </source>
</evidence>
<dbReference type="Proteomes" id="UP000446786">
    <property type="component" value="Unassembled WGS sequence"/>
</dbReference>
<evidence type="ECO:0000256" key="8">
    <source>
        <dbReference type="ARBA" id="ARBA00022840"/>
    </source>
</evidence>
<comment type="pathway">
    <text evidence="2 11">Cofactor biosynthesis; NAD(+) biosynthesis; deamido-NAD(+) from nicotinate D-ribonucleotide: step 1/1.</text>
</comment>
<evidence type="ECO:0000313" key="14">
    <source>
        <dbReference type="EMBL" id="MXP33665.1"/>
    </source>
</evidence>
<dbReference type="EMBL" id="WTYE01000001">
    <property type="protein sequence ID" value="MXP30905.1"/>
    <property type="molecule type" value="Genomic_DNA"/>
</dbReference>
<dbReference type="PANTHER" id="PTHR39321">
    <property type="entry name" value="NICOTINATE-NUCLEOTIDE ADENYLYLTRANSFERASE-RELATED"/>
    <property type="match status" value="1"/>
</dbReference>
<evidence type="ECO:0000256" key="10">
    <source>
        <dbReference type="ARBA" id="ARBA00048721"/>
    </source>
</evidence>
<comment type="catalytic activity">
    <reaction evidence="10 11">
        <text>nicotinate beta-D-ribonucleotide + ATP + H(+) = deamido-NAD(+) + diphosphate</text>
        <dbReference type="Rhea" id="RHEA:22860"/>
        <dbReference type="ChEBI" id="CHEBI:15378"/>
        <dbReference type="ChEBI" id="CHEBI:30616"/>
        <dbReference type="ChEBI" id="CHEBI:33019"/>
        <dbReference type="ChEBI" id="CHEBI:57502"/>
        <dbReference type="ChEBI" id="CHEBI:58437"/>
        <dbReference type="EC" id="2.7.7.18"/>
    </reaction>
</comment>
<feature type="domain" description="Cytidyltransferase-like" evidence="12">
    <location>
        <begin position="20"/>
        <end position="199"/>
    </location>
</feature>
<keyword evidence="6 11" id="KW-0548">Nucleotidyltransferase</keyword>
<dbReference type="InterPro" id="IPR004821">
    <property type="entry name" value="Cyt_trans-like"/>
</dbReference>
<evidence type="ECO:0000259" key="12">
    <source>
        <dbReference type="Pfam" id="PF01467"/>
    </source>
</evidence>
<dbReference type="PANTHER" id="PTHR39321:SF3">
    <property type="entry name" value="PHOSPHOPANTETHEINE ADENYLYLTRANSFERASE"/>
    <property type="match status" value="1"/>
</dbReference>
<accession>A0A845AWW0</accession>
<dbReference type="CDD" id="cd02165">
    <property type="entry name" value="NMNAT"/>
    <property type="match status" value="1"/>
</dbReference>
<dbReference type="GO" id="GO:0009435">
    <property type="term" value="P:NAD+ biosynthetic process"/>
    <property type="evidence" value="ECO:0007669"/>
    <property type="project" value="UniProtKB-UniRule"/>
</dbReference>
<evidence type="ECO:0000256" key="2">
    <source>
        <dbReference type="ARBA" id="ARBA00005019"/>
    </source>
</evidence>
<name>A0A845AWW0_9SPHN</name>
<dbReference type="HAMAP" id="MF_00244">
    <property type="entry name" value="NaMN_adenylyltr"/>
    <property type="match status" value="1"/>
</dbReference>
<evidence type="ECO:0000256" key="9">
    <source>
        <dbReference type="ARBA" id="ARBA00023027"/>
    </source>
</evidence>
<evidence type="ECO:0000256" key="6">
    <source>
        <dbReference type="ARBA" id="ARBA00022695"/>
    </source>
</evidence>
<evidence type="ECO:0000256" key="1">
    <source>
        <dbReference type="ARBA" id="ARBA00002324"/>
    </source>
</evidence>
<dbReference type="RefSeq" id="WP_160778403.1">
    <property type="nucleotide sequence ID" value="NZ_BAAAZF010000001.1"/>
</dbReference>
<dbReference type="Pfam" id="PF01467">
    <property type="entry name" value="CTP_transf_like"/>
    <property type="match status" value="1"/>
</dbReference>
<comment type="function">
    <text evidence="1 11">Catalyzes the reversible adenylation of nicotinate mononucleotide (NaMN) to nicotinic acid adenine dinucleotide (NaAD).</text>
</comment>
<sequence length="235" mass="26022">MDRARHGSGAPLTAPVRTGLLGGSFNPAHGGHRRISLFAMQALGLDEVWWLVSPGNPLKPRKGMAPIAARYRSALVQARNAPIRVTAIEQTLGTRYTVNTLRALTGRFPKRDFLWLMGSDNLAQFHRWKAWRDIARMMPIAVIARPGYDAQAVASPAMAWLRGHRVSPAVFRKRGVWSAPSLVNLRFDPDPRSATAIRRADPDWASRYGTGPLFDQVTHRQVFDRSSRGQAAPAA</sequence>
<comment type="similarity">
    <text evidence="3 11">Belongs to the NadD family.</text>
</comment>
<evidence type="ECO:0000256" key="3">
    <source>
        <dbReference type="ARBA" id="ARBA00009014"/>
    </source>
</evidence>
<dbReference type="SUPFAM" id="SSF52374">
    <property type="entry name" value="Nucleotidylyl transferase"/>
    <property type="match status" value="1"/>
</dbReference>
<dbReference type="InterPro" id="IPR014729">
    <property type="entry name" value="Rossmann-like_a/b/a_fold"/>
</dbReference>
<keyword evidence="8 11" id="KW-0067">ATP-binding</keyword>
<evidence type="ECO:0000313" key="13">
    <source>
        <dbReference type="EMBL" id="MXP30905.1"/>
    </source>
</evidence>
<evidence type="ECO:0000256" key="5">
    <source>
        <dbReference type="ARBA" id="ARBA00022679"/>
    </source>
</evidence>
<evidence type="ECO:0000256" key="7">
    <source>
        <dbReference type="ARBA" id="ARBA00022741"/>
    </source>
</evidence>
<dbReference type="GO" id="GO:0005524">
    <property type="term" value="F:ATP binding"/>
    <property type="evidence" value="ECO:0007669"/>
    <property type="project" value="UniProtKB-KW"/>
</dbReference>
<dbReference type="Gene3D" id="3.40.50.620">
    <property type="entry name" value="HUPs"/>
    <property type="match status" value="1"/>
</dbReference>
<dbReference type="GO" id="GO:0004515">
    <property type="term" value="F:nicotinate-nucleotide adenylyltransferase activity"/>
    <property type="evidence" value="ECO:0007669"/>
    <property type="project" value="UniProtKB-UniRule"/>
</dbReference>
<keyword evidence="15" id="KW-1185">Reference proteome</keyword>